<dbReference type="STRING" id="1424661.SAMN05216281_105197"/>
<reference evidence="8 9" key="1">
    <citation type="submission" date="2019-03" db="EMBL/GenBank/DDBJ databases">
        <title>Genomics of glacier-inhabiting Cryobacterium strains.</title>
        <authorList>
            <person name="Liu Q."/>
            <person name="Xin Y.-H."/>
        </authorList>
    </citation>
    <scope>NUCLEOTIDE SEQUENCE [LARGE SCALE GENOMIC DNA]</scope>
    <source>
        <strain evidence="8 9">Hh15</strain>
    </source>
</reference>
<evidence type="ECO:0000256" key="3">
    <source>
        <dbReference type="ARBA" id="ARBA00022679"/>
    </source>
</evidence>
<evidence type="ECO:0000256" key="6">
    <source>
        <dbReference type="ARBA" id="ARBA00022840"/>
    </source>
</evidence>
<dbReference type="GO" id="GO:0004674">
    <property type="term" value="F:protein serine/threonine kinase activity"/>
    <property type="evidence" value="ECO:0007669"/>
    <property type="project" value="UniProtKB-KW"/>
</dbReference>
<dbReference type="InterPro" id="IPR011009">
    <property type="entry name" value="Kinase-like_dom_sf"/>
</dbReference>
<keyword evidence="3" id="KW-0808">Transferase</keyword>
<organism evidence="8 9">
    <name type="scientific">Cryobacterium luteum</name>
    <dbReference type="NCBI Taxonomy" id="1424661"/>
    <lineage>
        <taxon>Bacteria</taxon>
        <taxon>Bacillati</taxon>
        <taxon>Actinomycetota</taxon>
        <taxon>Actinomycetes</taxon>
        <taxon>Micrococcales</taxon>
        <taxon>Microbacteriaceae</taxon>
        <taxon>Cryobacterium</taxon>
    </lineage>
</organism>
<keyword evidence="2 8" id="KW-0723">Serine/threonine-protein kinase</keyword>
<dbReference type="SUPFAM" id="SSF56112">
    <property type="entry name" value="Protein kinase-like (PK-like)"/>
    <property type="match status" value="1"/>
</dbReference>
<evidence type="ECO:0000256" key="2">
    <source>
        <dbReference type="ARBA" id="ARBA00022527"/>
    </source>
</evidence>
<evidence type="ECO:0000259" key="7">
    <source>
        <dbReference type="PROSITE" id="PS50011"/>
    </source>
</evidence>
<evidence type="ECO:0000313" key="9">
    <source>
        <dbReference type="Proteomes" id="UP000297654"/>
    </source>
</evidence>
<dbReference type="PANTHER" id="PTHR43289">
    <property type="entry name" value="MITOGEN-ACTIVATED PROTEIN KINASE KINASE KINASE 20-RELATED"/>
    <property type="match status" value="1"/>
</dbReference>
<dbReference type="Proteomes" id="UP000297654">
    <property type="component" value="Unassembled WGS sequence"/>
</dbReference>
<accession>A0A1H8F5V5</accession>
<dbReference type="PROSITE" id="PS00107">
    <property type="entry name" value="PROTEIN_KINASE_ATP"/>
    <property type="match status" value="1"/>
</dbReference>
<keyword evidence="9" id="KW-1185">Reference proteome</keyword>
<dbReference type="OrthoDB" id="9762169at2"/>
<protein>
    <recommendedName>
        <fullName evidence="1">non-specific serine/threonine protein kinase</fullName>
        <ecNumber evidence="1">2.7.11.1</ecNumber>
    </recommendedName>
</protein>
<dbReference type="InterPro" id="IPR017441">
    <property type="entry name" value="Protein_kinase_ATP_BS"/>
</dbReference>
<dbReference type="Pfam" id="PF00069">
    <property type="entry name" value="Pkinase"/>
    <property type="match status" value="1"/>
</dbReference>
<gene>
    <name evidence="8" type="ORF">E3O10_15430</name>
</gene>
<proteinExistence type="predicted"/>
<dbReference type="EC" id="2.7.11.1" evidence="1"/>
<evidence type="ECO:0000256" key="4">
    <source>
        <dbReference type="ARBA" id="ARBA00022741"/>
    </source>
</evidence>
<dbReference type="InterPro" id="IPR000719">
    <property type="entry name" value="Prot_kinase_dom"/>
</dbReference>
<dbReference type="AlphaFoldDB" id="A0A1H8F5V5"/>
<dbReference type="GO" id="GO:0005524">
    <property type="term" value="F:ATP binding"/>
    <property type="evidence" value="ECO:0007669"/>
    <property type="project" value="UniProtKB-UniRule"/>
</dbReference>
<evidence type="ECO:0000313" key="8">
    <source>
        <dbReference type="EMBL" id="TFB85519.1"/>
    </source>
</evidence>
<dbReference type="CDD" id="cd14014">
    <property type="entry name" value="STKc_PknB_like"/>
    <property type="match status" value="1"/>
</dbReference>
<keyword evidence="5 8" id="KW-0418">Kinase</keyword>
<dbReference type="EMBL" id="SOFF01000041">
    <property type="protein sequence ID" value="TFB85519.1"/>
    <property type="molecule type" value="Genomic_DNA"/>
</dbReference>
<dbReference type="Gene3D" id="1.10.510.10">
    <property type="entry name" value="Transferase(Phosphotransferase) domain 1"/>
    <property type="match status" value="1"/>
</dbReference>
<keyword evidence="6" id="KW-0067">ATP-binding</keyword>
<name>A0A1H8F5V5_9MICO</name>
<sequence>MPQEFSPRVRRHFRELGVSFVLREIDAFWSDEGFTRAGPVTVEQGERRTRWAEYEMSVDWTDPAHLERVARVYEQVLPEVGSPELQATMVILARDGWTMTSLQQIRPSEPAPRLNHTPAAAVETTPLMGRRYLLDLNPVGEGGFGAVFFATDTFARFGDPKRVAVKKLLPQALSNADAARRFRREIKIISGLSHPNVLPILDSGQDDADGDWYAMPIADGGSLKDLVPDGIGLDTAEVLEVLRQVAAGIQHLHTRDTIHRDLTPGNVLLVDGTWMVSDFGLSVAEEWATGFQTTSVFGMGTGGFISPEQATSFKDVTHVTDIYSLGKLTQYMTTGNWPTSPVLANNALHGIIQRATQHDPDDRHQNVGDFLAAVEIELGKPPAGPETPMDVAERYIRGLRAGAISRPEAKEIMDWMRLLDPSASRNAEHILNVGSAFTWEALKTMWAVDPGAFEYIIRAFCKVVLDDGDLGFAGVDAPARVIYWADSVAQSPSIRQIVITSLCLLGSSYNRWMVADLIDTILKSTNVKTLDEPTLSGFRAAGDSAAEWALSGKDFENYNRRLGAWLTMFTPAGMEFLKSQQAT</sequence>
<evidence type="ECO:0000256" key="5">
    <source>
        <dbReference type="ARBA" id="ARBA00022777"/>
    </source>
</evidence>
<feature type="domain" description="Protein kinase" evidence="7">
    <location>
        <begin position="133"/>
        <end position="438"/>
    </location>
</feature>
<dbReference type="PROSITE" id="PS50011">
    <property type="entry name" value="PROTEIN_KINASE_DOM"/>
    <property type="match status" value="1"/>
</dbReference>
<evidence type="ECO:0000256" key="1">
    <source>
        <dbReference type="ARBA" id="ARBA00012513"/>
    </source>
</evidence>
<comment type="caution">
    <text evidence="8">The sequence shown here is derived from an EMBL/GenBank/DDBJ whole genome shotgun (WGS) entry which is preliminary data.</text>
</comment>
<dbReference type="PANTHER" id="PTHR43289:SF6">
    <property type="entry name" value="SERINE_THREONINE-PROTEIN KINASE NEKL-3"/>
    <property type="match status" value="1"/>
</dbReference>
<keyword evidence="4" id="KW-0547">Nucleotide-binding</keyword>